<dbReference type="AlphaFoldDB" id="A0AAU7CR76"/>
<feature type="transmembrane region" description="Helical" evidence="1">
    <location>
        <begin position="132"/>
        <end position="152"/>
    </location>
</feature>
<dbReference type="EMBL" id="CP155447">
    <property type="protein sequence ID" value="XBH07844.1"/>
    <property type="molecule type" value="Genomic_DNA"/>
</dbReference>
<dbReference type="InterPro" id="IPR007352">
    <property type="entry name" value="DUF420"/>
</dbReference>
<proteinExistence type="predicted"/>
<organism evidence="2">
    <name type="scientific">Singulisphaera sp. Ch08</name>
    <dbReference type="NCBI Taxonomy" id="3120278"/>
    <lineage>
        <taxon>Bacteria</taxon>
        <taxon>Pseudomonadati</taxon>
        <taxon>Planctomycetota</taxon>
        <taxon>Planctomycetia</taxon>
        <taxon>Isosphaerales</taxon>
        <taxon>Isosphaeraceae</taxon>
        <taxon>Singulisphaera</taxon>
    </lineage>
</organism>
<sequence length="157" mass="17556">MHIPAGFLGTRGDLLMDAVVVAIVLTPGLFLWAVWLARRGQYTRHRNLQTALLGLLLVAVVLFELDIRASGGTQAFLAGSPYLGSSLLKWLLRTHVLIAVLSFSLWCYLVLSAWRVRMDLHPQLFTAAHKRRGYWVFAGTVFTAVSGVWLYWLGFVA</sequence>
<keyword evidence="1" id="KW-0812">Transmembrane</keyword>
<protein>
    <submittedName>
        <fullName evidence="2">DUF420 domain-containing protein</fullName>
    </submittedName>
</protein>
<dbReference type="Pfam" id="PF04238">
    <property type="entry name" value="DUF420"/>
    <property type="match status" value="1"/>
</dbReference>
<evidence type="ECO:0000256" key="1">
    <source>
        <dbReference type="SAM" id="Phobius"/>
    </source>
</evidence>
<keyword evidence="1" id="KW-0472">Membrane</keyword>
<feature type="transmembrane region" description="Helical" evidence="1">
    <location>
        <begin position="14"/>
        <end position="36"/>
    </location>
</feature>
<evidence type="ECO:0000313" key="2">
    <source>
        <dbReference type="EMBL" id="XBH07844.1"/>
    </source>
</evidence>
<accession>A0AAU7CR76</accession>
<dbReference type="RefSeq" id="WP_406700682.1">
    <property type="nucleotide sequence ID" value="NZ_CP155447.1"/>
</dbReference>
<gene>
    <name evidence="2" type="ORF">V5E97_17975</name>
</gene>
<feature type="transmembrane region" description="Helical" evidence="1">
    <location>
        <begin position="48"/>
        <end position="70"/>
    </location>
</feature>
<name>A0AAU7CR76_9BACT</name>
<reference evidence="2" key="1">
    <citation type="submission" date="2024-05" db="EMBL/GenBank/DDBJ databases">
        <title>Planctomycetes of the genus Singulisphaera possess chitinolytic capabilities.</title>
        <authorList>
            <person name="Ivanova A."/>
        </authorList>
    </citation>
    <scope>NUCLEOTIDE SEQUENCE</scope>
    <source>
        <strain evidence="2">Ch08T</strain>
    </source>
</reference>
<keyword evidence="1" id="KW-1133">Transmembrane helix</keyword>
<feature type="transmembrane region" description="Helical" evidence="1">
    <location>
        <begin position="90"/>
        <end position="111"/>
    </location>
</feature>